<keyword evidence="4" id="KW-1185">Reference proteome</keyword>
<evidence type="ECO:0000256" key="2">
    <source>
        <dbReference type="SAM" id="SignalP"/>
    </source>
</evidence>
<reference evidence="3 4" key="1">
    <citation type="submission" date="2021-03" db="EMBL/GenBank/DDBJ databases">
        <title>Fibrella sp. HMF5405 genome sequencing and assembly.</title>
        <authorList>
            <person name="Kang H."/>
            <person name="Kim H."/>
            <person name="Bae S."/>
            <person name="Joh K."/>
        </authorList>
    </citation>
    <scope>NUCLEOTIDE SEQUENCE [LARGE SCALE GENOMIC DNA]</scope>
    <source>
        <strain evidence="3 4">HMF5405</strain>
    </source>
</reference>
<evidence type="ECO:0000313" key="3">
    <source>
        <dbReference type="EMBL" id="MBO0948238.1"/>
    </source>
</evidence>
<keyword evidence="1" id="KW-0472">Membrane</keyword>
<keyword evidence="1" id="KW-0812">Transmembrane</keyword>
<feature type="signal peptide" evidence="2">
    <location>
        <begin position="1"/>
        <end position="20"/>
    </location>
</feature>
<comment type="caution">
    <text evidence="3">The sequence shown here is derived from an EMBL/GenBank/DDBJ whole genome shotgun (WGS) entry which is preliminary data.</text>
</comment>
<evidence type="ECO:0000256" key="1">
    <source>
        <dbReference type="SAM" id="Phobius"/>
    </source>
</evidence>
<protein>
    <submittedName>
        <fullName evidence="3">Uncharacterized protein</fullName>
    </submittedName>
</protein>
<dbReference type="EMBL" id="JAFMYW010000002">
    <property type="protein sequence ID" value="MBO0948238.1"/>
    <property type="molecule type" value="Genomic_DNA"/>
</dbReference>
<keyword evidence="1" id="KW-1133">Transmembrane helix</keyword>
<name>A0ABS3JFM9_9BACT</name>
<gene>
    <name evidence="3" type="ORF">J2I46_06575</name>
</gene>
<proteinExistence type="predicted"/>
<accession>A0ABS3JFM9</accession>
<organism evidence="3 4">
    <name type="scientific">Fibrella forsythiae</name>
    <dbReference type="NCBI Taxonomy" id="2817061"/>
    <lineage>
        <taxon>Bacteria</taxon>
        <taxon>Pseudomonadati</taxon>
        <taxon>Bacteroidota</taxon>
        <taxon>Cytophagia</taxon>
        <taxon>Cytophagales</taxon>
        <taxon>Spirosomataceae</taxon>
        <taxon>Fibrella</taxon>
    </lineage>
</organism>
<feature type="chain" id="PRO_5045048727" evidence="2">
    <location>
        <begin position="21"/>
        <end position="121"/>
    </location>
</feature>
<dbReference type="RefSeq" id="WP_207328221.1">
    <property type="nucleotide sequence ID" value="NZ_JAFMYW010000002.1"/>
</dbReference>
<keyword evidence="2" id="KW-0732">Signal</keyword>
<feature type="transmembrane region" description="Helical" evidence="1">
    <location>
        <begin position="87"/>
        <end position="107"/>
    </location>
</feature>
<evidence type="ECO:0000313" key="4">
    <source>
        <dbReference type="Proteomes" id="UP000664628"/>
    </source>
</evidence>
<sequence>MKYVLIGFLLCLSVVCRAQHAPNSIRKQISDDEKTLSIRIDGIQNGQPVHVDQSFDVSGMNQLQKEWLTFQAFRAQHIPVSIHEIRWLLILSLGVIALLMTLLIIVYQTQRAAQMSAVKGF</sequence>
<dbReference type="Proteomes" id="UP000664628">
    <property type="component" value="Unassembled WGS sequence"/>
</dbReference>